<dbReference type="PANTHER" id="PTHR12001">
    <property type="entry name" value="GERANYLGERANYL PYROPHOSPHATE SYNTHASE"/>
    <property type="match status" value="1"/>
</dbReference>
<evidence type="ECO:0000256" key="2">
    <source>
        <dbReference type="ARBA" id="ARBA00022723"/>
    </source>
</evidence>
<dbReference type="Proteomes" id="UP001303889">
    <property type="component" value="Unassembled WGS sequence"/>
</dbReference>
<keyword evidence="3" id="KW-0460">Magnesium</keyword>
<dbReference type="PROSITE" id="PS00723">
    <property type="entry name" value="POLYPRENYL_SYNTHASE_1"/>
    <property type="match status" value="1"/>
</dbReference>
<reference evidence="4" key="2">
    <citation type="submission" date="2023-05" db="EMBL/GenBank/DDBJ databases">
        <authorList>
            <consortium name="Lawrence Berkeley National Laboratory"/>
            <person name="Steindorff A."/>
            <person name="Hensen N."/>
            <person name="Bonometti L."/>
            <person name="Westerberg I."/>
            <person name="Brannstrom I.O."/>
            <person name="Guillou S."/>
            <person name="Cros-Aarteil S."/>
            <person name="Calhoun S."/>
            <person name="Haridas S."/>
            <person name="Kuo A."/>
            <person name="Mondo S."/>
            <person name="Pangilinan J."/>
            <person name="Riley R."/>
            <person name="Labutti K."/>
            <person name="Andreopoulos B."/>
            <person name="Lipzen A."/>
            <person name="Chen C."/>
            <person name="Yanf M."/>
            <person name="Daum C."/>
            <person name="Ng V."/>
            <person name="Clum A."/>
            <person name="Ohm R."/>
            <person name="Martin F."/>
            <person name="Silar P."/>
            <person name="Natvig D."/>
            <person name="Lalanne C."/>
            <person name="Gautier V."/>
            <person name="Ament-Velasquez S.L."/>
            <person name="Kruys A."/>
            <person name="Hutchinson M.I."/>
            <person name="Powell A.J."/>
            <person name="Barry K."/>
            <person name="Miller A.N."/>
            <person name="Grigoriev I.V."/>
            <person name="Debuchy R."/>
            <person name="Gladieux P."/>
            <person name="Thoren M.H."/>
            <person name="Johannesson H."/>
        </authorList>
    </citation>
    <scope>NUCLEOTIDE SEQUENCE</scope>
    <source>
        <strain evidence="4">CBS 103.79</strain>
    </source>
</reference>
<accession>A0AAN6MH66</accession>
<evidence type="ECO:0000313" key="5">
    <source>
        <dbReference type="Proteomes" id="UP001303889"/>
    </source>
</evidence>
<dbReference type="InterPro" id="IPR000092">
    <property type="entry name" value="Polyprenyl_synt"/>
</dbReference>
<dbReference type="PANTHER" id="PTHR12001:SF72">
    <property type="entry name" value="THIJ_PFPI FAMILY PROTEIN (AFU_ORTHOLOGUE AFUA_3G01210)-RELATED"/>
    <property type="match status" value="1"/>
</dbReference>
<dbReference type="InterPro" id="IPR033749">
    <property type="entry name" value="Polyprenyl_synt_CS"/>
</dbReference>
<dbReference type="GO" id="GO:0004659">
    <property type="term" value="F:prenyltransferase activity"/>
    <property type="evidence" value="ECO:0007669"/>
    <property type="project" value="InterPro"/>
</dbReference>
<evidence type="ECO:0000256" key="3">
    <source>
        <dbReference type="ARBA" id="ARBA00022842"/>
    </source>
</evidence>
<dbReference type="Pfam" id="PF19086">
    <property type="entry name" value="Terpene_syn_C_2"/>
    <property type="match status" value="1"/>
</dbReference>
<dbReference type="Gene3D" id="1.10.600.10">
    <property type="entry name" value="Farnesyl Diphosphate Synthase"/>
    <property type="match status" value="2"/>
</dbReference>
<dbReference type="SFLD" id="SFLDS00005">
    <property type="entry name" value="Isoprenoid_Synthase_Type_I"/>
    <property type="match status" value="1"/>
</dbReference>
<dbReference type="AlphaFoldDB" id="A0AAN6MH66"/>
<dbReference type="SUPFAM" id="SSF48576">
    <property type="entry name" value="Terpenoid synthases"/>
    <property type="match status" value="2"/>
</dbReference>
<sequence length="698" mass="77721">MVSSHHHSRVIDPLVYSSTAEGLTGGIPVRVHQNAELADRGALRARRDWERAVGPLPRYAGIMGPEYNFIATCMPDVLSDRLELVAYISELGFLIDDVVDAAASPMVAAAPFMTDFFQARAVMKKGPDADAAGCSPMAKILIGFGRAMVATDEKRAREAFQWVKKWGRQFIARPDDSKACRNFDDYLEYRRVNVSPGDVFGLALFGAGLDIPVDQQQMCLELSESFWLQTSLTNDYHSWERERDAAGDDGAITNAIWVLMNRHAMTLEEAKAACRAKAKEYAAEYLHILDQVKTRDDLCIEAKHFLGQLKYGISGNAVWSVRCPRYHPNEELTAAQREMAKEIWAEEETGWGRPQVKVVSRAVAEIPKVEAESPAVEATAVVLDNDIEENAAMKKTAHELGVENIQAPSIYLDSLPAKGIRNTTIDALNMWLRVPLGDTVVIKTVVNLLHGASLLLDDIQDSSVLRRGKPATHIVFGTMLTINSACYRLLDALAEVRKLENELRNLHIGQGYDVTWTSNMHCPTEEEYLAMIDGKTSGLFRLLARLLHAKSNSPTKPDVTTLTHFMTLLGRLFQIRDDYMNLTSADYTKQKGFCDDLDEGKYSLPLLHALGRSSEAKSSVAENAGSLILRNLLAQRHTAGRMTLEQKQLFLEKLKEQGSLEYTRKSLDVLQAEMKRLAGELGLINNEKLNGLFDVLKV</sequence>
<dbReference type="GO" id="GO:0043386">
    <property type="term" value="P:mycotoxin biosynthetic process"/>
    <property type="evidence" value="ECO:0007669"/>
    <property type="project" value="UniProtKB-ARBA"/>
</dbReference>
<keyword evidence="2" id="KW-0479">Metal-binding</keyword>
<dbReference type="GO" id="GO:0046165">
    <property type="term" value="P:alcohol biosynthetic process"/>
    <property type="evidence" value="ECO:0007669"/>
    <property type="project" value="UniProtKB-ARBA"/>
</dbReference>
<dbReference type="InterPro" id="IPR008949">
    <property type="entry name" value="Isoprenoid_synthase_dom_sf"/>
</dbReference>
<gene>
    <name evidence="4" type="ORF">C8A05DRAFT_17581</name>
</gene>
<evidence type="ECO:0000313" key="4">
    <source>
        <dbReference type="EMBL" id="KAK3900071.1"/>
    </source>
</evidence>
<dbReference type="Pfam" id="PF00348">
    <property type="entry name" value="polyprenyl_synt"/>
    <property type="match status" value="1"/>
</dbReference>
<comment type="caution">
    <text evidence="4">The sequence shown here is derived from an EMBL/GenBank/DDBJ whole genome shotgun (WGS) entry which is preliminary data.</text>
</comment>
<dbReference type="EMBL" id="MU855709">
    <property type="protein sequence ID" value="KAK3900071.1"/>
    <property type="molecule type" value="Genomic_DNA"/>
</dbReference>
<protein>
    <submittedName>
        <fullName evidence="4">Isoprenoid synthase domain-containing protein</fullName>
    </submittedName>
</protein>
<proteinExistence type="predicted"/>
<dbReference type="GO" id="GO:0008299">
    <property type="term" value="P:isoprenoid biosynthetic process"/>
    <property type="evidence" value="ECO:0007669"/>
    <property type="project" value="InterPro"/>
</dbReference>
<evidence type="ECO:0000256" key="1">
    <source>
        <dbReference type="ARBA" id="ARBA00022679"/>
    </source>
</evidence>
<organism evidence="4 5">
    <name type="scientific">Staphylotrichum tortipilum</name>
    <dbReference type="NCBI Taxonomy" id="2831512"/>
    <lineage>
        <taxon>Eukaryota</taxon>
        <taxon>Fungi</taxon>
        <taxon>Dikarya</taxon>
        <taxon>Ascomycota</taxon>
        <taxon>Pezizomycotina</taxon>
        <taxon>Sordariomycetes</taxon>
        <taxon>Sordariomycetidae</taxon>
        <taxon>Sordariales</taxon>
        <taxon>Chaetomiaceae</taxon>
        <taxon>Staphylotrichum</taxon>
    </lineage>
</organism>
<dbReference type="GO" id="GO:0046872">
    <property type="term" value="F:metal ion binding"/>
    <property type="evidence" value="ECO:0007669"/>
    <property type="project" value="UniProtKB-KW"/>
</dbReference>
<dbReference type="PROSITE" id="PS00444">
    <property type="entry name" value="POLYPRENYL_SYNTHASE_2"/>
    <property type="match status" value="1"/>
</dbReference>
<keyword evidence="5" id="KW-1185">Reference proteome</keyword>
<name>A0AAN6MH66_9PEZI</name>
<reference evidence="4" key="1">
    <citation type="journal article" date="2023" name="Mol. Phylogenet. Evol.">
        <title>Genome-scale phylogeny and comparative genomics of the fungal order Sordariales.</title>
        <authorList>
            <person name="Hensen N."/>
            <person name="Bonometti L."/>
            <person name="Westerberg I."/>
            <person name="Brannstrom I.O."/>
            <person name="Guillou S."/>
            <person name="Cros-Aarteil S."/>
            <person name="Calhoun S."/>
            <person name="Haridas S."/>
            <person name="Kuo A."/>
            <person name="Mondo S."/>
            <person name="Pangilinan J."/>
            <person name="Riley R."/>
            <person name="LaButti K."/>
            <person name="Andreopoulos B."/>
            <person name="Lipzen A."/>
            <person name="Chen C."/>
            <person name="Yan M."/>
            <person name="Daum C."/>
            <person name="Ng V."/>
            <person name="Clum A."/>
            <person name="Steindorff A."/>
            <person name="Ohm R.A."/>
            <person name="Martin F."/>
            <person name="Silar P."/>
            <person name="Natvig D.O."/>
            <person name="Lalanne C."/>
            <person name="Gautier V."/>
            <person name="Ament-Velasquez S.L."/>
            <person name="Kruys A."/>
            <person name="Hutchinson M.I."/>
            <person name="Powell A.J."/>
            <person name="Barry K."/>
            <person name="Miller A.N."/>
            <person name="Grigoriev I.V."/>
            <person name="Debuchy R."/>
            <person name="Gladieux P."/>
            <person name="Hiltunen Thoren M."/>
            <person name="Johannesson H."/>
        </authorList>
    </citation>
    <scope>NUCLEOTIDE SEQUENCE</scope>
    <source>
        <strain evidence="4">CBS 103.79</strain>
    </source>
</reference>
<keyword evidence="1" id="KW-0808">Transferase</keyword>